<dbReference type="PATRIC" id="fig|270351.10.peg.770"/>
<keyword evidence="1" id="KW-0812">Transmembrane</keyword>
<protein>
    <submittedName>
        <fullName evidence="2">Uncharacterized protein</fullName>
    </submittedName>
</protein>
<gene>
    <name evidence="2" type="ORF">Maq22A_c03980</name>
</gene>
<feature type="transmembrane region" description="Helical" evidence="1">
    <location>
        <begin position="46"/>
        <end position="66"/>
    </location>
</feature>
<dbReference type="Proteomes" id="UP000061432">
    <property type="component" value="Chromosome"/>
</dbReference>
<evidence type="ECO:0000256" key="1">
    <source>
        <dbReference type="SAM" id="Phobius"/>
    </source>
</evidence>
<proteinExistence type="predicted"/>
<keyword evidence="1" id="KW-0472">Membrane</keyword>
<reference evidence="2 3" key="1">
    <citation type="journal article" date="2015" name="Genome Announc.">
        <title>Complete Genome Sequence of Methylobacterium aquaticum Strain 22A, Isolated from Racomitrium japonicum Moss.</title>
        <authorList>
            <person name="Tani A."/>
            <person name="Ogura Y."/>
            <person name="Hayashi T."/>
            <person name="Kimbara K."/>
        </authorList>
    </citation>
    <scope>NUCLEOTIDE SEQUENCE [LARGE SCALE GENOMIC DNA]</scope>
    <source>
        <strain evidence="2 3">MA-22A</strain>
    </source>
</reference>
<evidence type="ECO:0000313" key="2">
    <source>
        <dbReference type="EMBL" id="BAQ44225.1"/>
    </source>
</evidence>
<dbReference type="EMBL" id="AP014704">
    <property type="protein sequence ID" value="BAQ44225.1"/>
    <property type="molecule type" value="Genomic_DNA"/>
</dbReference>
<organism evidence="2 3">
    <name type="scientific">Methylobacterium aquaticum</name>
    <dbReference type="NCBI Taxonomy" id="270351"/>
    <lineage>
        <taxon>Bacteria</taxon>
        <taxon>Pseudomonadati</taxon>
        <taxon>Pseudomonadota</taxon>
        <taxon>Alphaproteobacteria</taxon>
        <taxon>Hyphomicrobiales</taxon>
        <taxon>Methylobacteriaceae</taxon>
        <taxon>Methylobacterium</taxon>
    </lineage>
</organism>
<sequence length="67" mass="6949">MRAARRQVRHSRTRHLTLVRAEQAAGQAFGFAEEGVAAATVGLGRIAMTATGAALAVALAATLAWAF</sequence>
<keyword evidence="1" id="KW-1133">Transmembrane helix</keyword>
<reference evidence="3" key="2">
    <citation type="submission" date="2015-01" db="EMBL/GenBank/DDBJ databases">
        <title>Complete genome sequence of Methylobacterium aquaticum strain 22A.</title>
        <authorList>
            <person name="Tani A."/>
            <person name="Ogura Y."/>
            <person name="Hayashi T."/>
        </authorList>
    </citation>
    <scope>NUCLEOTIDE SEQUENCE [LARGE SCALE GENOMIC DNA]</scope>
    <source>
        <strain evidence="3">MA-22A</strain>
    </source>
</reference>
<accession>A0A0C6FNP6</accession>
<dbReference type="RefSeq" id="WP_060845776.1">
    <property type="nucleotide sequence ID" value="NZ_AP014704.1"/>
</dbReference>
<dbReference type="KEGG" id="maqu:Maq22A_c03980"/>
<dbReference type="AlphaFoldDB" id="A0A0C6FNP6"/>
<name>A0A0C6FNP6_9HYPH</name>
<evidence type="ECO:0000313" key="3">
    <source>
        <dbReference type="Proteomes" id="UP000061432"/>
    </source>
</evidence>